<evidence type="ECO:0000256" key="3">
    <source>
        <dbReference type="ARBA" id="ARBA00012098"/>
    </source>
</evidence>
<feature type="active site" description="Proton acceptor" evidence="5">
    <location>
        <position position="61"/>
    </location>
</feature>
<dbReference type="Gene3D" id="2.60.120.10">
    <property type="entry name" value="Jelly Rolls"/>
    <property type="match status" value="1"/>
</dbReference>
<gene>
    <name evidence="7" type="ORF">OC25_11230</name>
</gene>
<feature type="active site" description="Proton donor" evidence="5">
    <location>
        <position position="131"/>
    </location>
</feature>
<evidence type="ECO:0000313" key="8">
    <source>
        <dbReference type="Proteomes" id="UP000031246"/>
    </source>
</evidence>
<dbReference type="EC" id="5.1.3.13" evidence="3 6"/>
<dbReference type="CDD" id="cd00438">
    <property type="entry name" value="cupin_RmlC"/>
    <property type="match status" value="1"/>
</dbReference>
<comment type="function">
    <text evidence="2 6">Catalyzes the epimerization of the C3' and C5'positions of dTDP-6-deoxy-D-xylo-4-hexulose, forming dTDP-6-deoxy-L-lyxo-4-hexulose.</text>
</comment>
<dbReference type="PANTHER" id="PTHR21047:SF2">
    <property type="entry name" value="THYMIDINE DIPHOSPHO-4-KETO-RHAMNOSE 3,5-EPIMERASE"/>
    <property type="match status" value="1"/>
</dbReference>
<proteinExistence type="inferred from homology"/>
<evidence type="ECO:0000256" key="4">
    <source>
        <dbReference type="ARBA" id="ARBA00019595"/>
    </source>
</evidence>
<dbReference type="RefSeq" id="WP_039475871.1">
    <property type="nucleotide sequence ID" value="NZ_JSYN01000012.1"/>
</dbReference>
<sequence>MKIVKTEFQDIFIMEYASYKDNRGEFVKTIHEETFAEHGLDSKFTESFYSVSDKNVIRGMHYQKPPADHAKLVYVITGAIIDVVLDIRQNSPTFGQAFSVELSAENRKGIYIGKGFAHGFLALEKDTTVEYHTTTSQDKEAEGGIKYDSFGFKWTIDKPILSIRDMAFEGFIPSKQYF</sequence>
<comment type="similarity">
    <text evidence="6">Belongs to the dTDP-4-dehydrorhamnose 3,5-epimerase family.</text>
</comment>
<dbReference type="GO" id="GO:0000271">
    <property type="term" value="P:polysaccharide biosynthetic process"/>
    <property type="evidence" value="ECO:0007669"/>
    <property type="project" value="TreeGrafter"/>
</dbReference>
<evidence type="ECO:0000256" key="5">
    <source>
        <dbReference type="PIRSR" id="PIRSR600888-1"/>
    </source>
</evidence>
<dbReference type="OrthoDB" id="9800680at2"/>
<dbReference type="GO" id="GO:0005829">
    <property type="term" value="C:cytosol"/>
    <property type="evidence" value="ECO:0007669"/>
    <property type="project" value="TreeGrafter"/>
</dbReference>
<dbReference type="AlphaFoldDB" id="A0A0C1DIU7"/>
<keyword evidence="8" id="KW-1185">Reference proteome</keyword>
<protein>
    <recommendedName>
        <fullName evidence="4 6">dTDP-4-dehydrorhamnose 3,5-epimerase</fullName>
        <ecNumber evidence="3 6">5.1.3.13</ecNumber>
    </recommendedName>
    <alternativeName>
        <fullName evidence="6">Thymidine diphospho-4-keto-rhamnose 3,5-epimerase</fullName>
    </alternativeName>
</protein>
<comment type="pathway">
    <text evidence="6">Carbohydrate biosynthesis; dTDP-L-rhamnose biosynthesis.</text>
</comment>
<comment type="subunit">
    <text evidence="6">Homodimer.</text>
</comment>
<evidence type="ECO:0000256" key="1">
    <source>
        <dbReference type="ARBA" id="ARBA00001298"/>
    </source>
</evidence>
<evidence type="ECO:0000256" key="2">
    <source>
        <dbReference type="ARBA" id="ARBA00001997"/>
    </source>
</evidence>
<dbReference type="PANTHER" id="PTHR21047">
    <property type="entry name" value="DTDP-6-DEOXY-D-GLUCOSE-3,5 EPIMERASE"/>
    <property type="match status" value="1"/>
</dbReference>
<evidence type="ECO:0000313" key="7">
    <source>
        <dbReference type="EMBL" id="KIA93830.1"/>
    </source>
</evidence>
<dbReference type="InterPro" id="IPR011051">
    <property type="entry name" value="RmlC_Cupin_sf"/>
</dbReference>
<comment type="caution">
    <text evidence="7">The sequence shown here is derived from an EMBL/GenBank/DDBJ whole genome shotgun (WGS) entry which is preliminary data.</text>
</comment>
<dbReference type="NCBIfam" id="TIGR01221">
    <property type="entry name" value="rmlC"/>
    <property type="match status" value="1"/>
</dbReference>
<comment type="catalytic activity">
    <reaction evidence="1 6">
        <text>dTDP-4-dehydro-6-deoxy-alpha-D-glucose = dTDP-4-dehydro-beta-L-rhamnose</text>
        <dbReference type="Rhea" id="RHEA:16969"/>
        <dbReference type="ChEBI" id="CHEBI:57649"/>
        <dbReference type="ChEBI" id="CHEBI:62830"/>
        <dbReference type="EC" id="5.1.3.13"/>
    </reaction>
</comment>
<dbReference type="Pfam" id="PF00908">
    <property type="entry name" value="dTDP_sugar_isom"/>
    <property type="match status" value="1"/>
</dbReference>
<dbReference type="InterPro" id="IPR014710">
    <property type="entry name" value="RmlC-like_jellyroll"/>
</dbReference>
<dbReference type="UniPathway" id="UPA00124"/>
<dbReference type="Proteomes" id="UP000031246">
    <property type="component" value="Unassembled WGS sequence"/>
</dbReference>
<reference evidence="7 8" key="1">
    <citation type="submission" date="2014-10" db="EMBL/GenBank/DDBJ databases">
        <title>Pedobacter Kyungheensis.</title>
        <authorList>
            <person name="Anderson B.M."/>
            <person name="Newman J.D."/>
        </authorList>
    </citation>
    <scope>NUCLEOTIDE SEQUENCE [LARGE SCALE GENOMIC DNA]</scope>
    <source>
        <strain evidence="7 8">KACC 16221</strain>
    </source>
</reference>
<dbReference type="SUPFAM" id="SSF51182">
    <property type="entry name" value="RmlC-like cupins"/>
    <property type="match status" value="1"/>
</dbReference>
<accession>A0A0C1DIU7</accession>
<organism evidence="7 8">
    <name type="scientific">Pedobacter kyungheensis</name>
    <dbReference type="NCBI Taxonomy" id="1069985"/>
    <lineage>
        <taxon>Bacteria</taxon>
        <taxon>Pseudomonadati</taxon>
        <taxon>Bacteroidota</taxon>
        <taxon>Sphingobacteriia</taxon>
        <taxon>Sphingobacteriales</taxon>
        <taxon>Sphingobacteriaceae</taxon>
        <taxon>Pedobacter</taxon>
    </lineage>
</organism>
<dbReference type="GO" id="GO:0019305">
    <property type="term" value="P:dTDP-rhamnose biosynthetic process"/>
    <property type="evidence" value="ECO:0007669"/>
    <property type="project" value="UniProtKB-UniRule"/>
</dbReference>
<evidence type="ECO:0000256" key="6">
    <source>
        <dbReference type="RuleBase" id="RU364069"/>
    </source>
</evidence>
<dbReference type="InterPro" id="IPR000888">
    <property type="entry name" value="RmlC-like"/>
</dbReference>
<dbReference type="GO" id="GO:0008830">
    <property type="term" value="F:dTDP-4-dehydrorhamnose 3,5-epimerase activity"/>
    <property type="evidence" value="ECO:0007669"/>
    <property type="project" value="UniProtKB-UniRule"/>
</dbReference>
<dbReference type="EMBL" id="JSYN01000012">
    <property type="protein sequence ID" value="KIA93830.1"/>
    <property type="molecule type" value="Genomic_DNA"/>
</dbReference>
<name>A0A0C1DIU7_9SPHI</name>
<keyword evidence="6" id="KW-0413">Isomerase</keyword>